<evidence type="ECO:0000256" key="1">
    <source>
        <dbReference type="ARBA" id="ARBA00004123"/>
    </source>
</evidence>
<dbReference type="InterPro" id="IPR004088">
    <property type="entry name" value="KH_dom_type_1"/>
</dbReference>
<dbReference type="InterPro" id="IPR004087">
    <property type="entry name" value="KH_dom"/>
</dbReference>
<dbReference type="SMART" id="SM00322">
    <property type="entry name" value="KH"/>
    <property type="match status" value="4"/>
</dbReference>
<comment type="similarity">
    <text evidence="9">Belongs to the ligand-gated ion channel (TC 1.A.9) family.</text>
</comment>
<evidence type="ECO:0000313" key="12">
    <source>
        <dbReference type="EMBL" id="CAJ0583608.1"/>
    </source>
</evidence>
<evidence type="ECO:0000256" key="6">
    <source>
        <dbReference type="ARBA" id="ARBA00023136"/>
    </source>
</evidence>
<comment type="caution">
    <text evidence="12">The sequence shown here is derived from an EMBL/GenBank/DDBJ whole genome shotgun (WGS) entry which is preliminary data.</text>
</comment>
<feature type="compositionally biased region" description="Basic and acidic residues" evidence="10">
    <location>
        <begin position="392"/>
        <end position="402"/>
    </location>
</feature>
<feature type="compositionally biased region" description="Low complexity" evidence="10">
    <location>
        <begin position="939"/>
        <end position="969"/>
    </location>
</feature>
<dbReference type="PROSITE" id="PS00236">
    <property type="entry name" value="NEUROTR_ION_CHANNEL"/>
    <property type="match status" value="1"/>
</dbReference>
<feature type="compositionally biased region" description="Polar residues" evidence="10">
    <location>
        <begin position="974"/>
        <end position="993"/>
    </location>
</feature>
<dbReference type="Gene3D" id="1.20.58.390">
    <property type="entry name" value="Neurotransmitter-gated ion-channel transmembrane domain"/>
    <property type="match status" value="1"/>
</dbReference>
<dbReference type="InterPro" id="IPR006201">
    <property type="entry name" value="Neur_channel"/>
</dbReference>
<dbReference type="CDD" id="cd22398">
    <property type="entry name" value="KH-I_FUBP_rpt3"/>
    <property type="match status" value="1"/>
</dbReference>
<dbReference type="CDD" id="cd22396">
    <property type="entry name" value="KH-I_FUBP_rpt1"/>
    <property type="match status" value="1"/>
</dbReference>
<feature type="non-terminal residue" evidence="12">
    <location>
        <position position="1"/>
    </location>
</feature>
<dbReference type="AlphaFoldDB" id="A0AA36G8A8"/>
<feature type="transmembrane region" description="Helical" evidence="9">
    <location>
        <begin position="263"/>
        <end position="281"/>
    </location>
</feature>
<feature type="domain" description="K Homology" evidence="11">
    <location>
        <begin position="707"/>
        <end position="778"/>
    </location>
</feature>
<accession>A0AA36G8A8</accession>
<dbReference type="CDD" id="cd22397">
    <property type="entry name" value="KH-I_FUBP_rpt2"/>
    <property type="match status" value="1"/>
</dbReference>
<keyword evidence="9" id="KW-0732">Signal</keyword>
<organism evidence="12 13">
    <name type="scientific">Mesorhabditis spiculigera</name>
    <dbReference type="NCBI Taxonomy" id="96644"/>
    <lineage>
        <taxon>Eukaryota</taxon>
        <taxon>Metazoa</taxon>
        <taxon>Ecdysozoa</taxon>
        <taxon>Nematoda</taxon>
        <taxon>Chromadorea</taxon>
        <taxon>Rhabditida</taxon>
        <taxon>Rhabditina</taxon>
        <taxon>Rhabditomorpha</taxon>
        <taxon>Rhabditoidea</taxon>
        <taxon>Rhabditidae</taxon>
        <taxon>Mesorhabditinae</taxon>
        <taxon>Mesorhabditis</taxon>
    </lineage>
</organism>
<evidence type="ECO:0000256" key="4">
    <source>
        <dbReference type="ARBA" id="ARBA00022737"/>
    </source>
</evidence>
<dbReference type="GO" id="GO:0005230">
    <property type="term" value="F:extracellular ligand-gated monoatomic ion channel activity"/>
    <property type="evidence" value="ECO:0007669"/>
    <property type="project" value="InterPro"/>
</dbReference>
<feature type="signal peptide" evidence="9">
    <location>
        <begin position="1"/>
        <end position="19"/>
    </location>
</feature>
<dbReference type="Pfam" id="PF00013">
    <property type="entry name" value="KH_1"/>
    <property type="match status" value="4"/>
</dbReference>
<keyword evidence="9" id="KW-0813">Transport</keyword>
<dbReference type="Pfam" id="PF02931">
    <property type="entry name" value="Neur_chan_LBD"/>
    <property type="match status" value="1"/>
</dbReference>
<gene>
    <name evidence="12" type="ORF">MSPICULIGERA_LOCUS21680</name>
</gene>
<feature type="domain" description="K Homology" evidence="11">
    <location>
        <begin position="541"/>
        <end position="613"/>
    </location>
</feature>
<dbReference type="InterPro" id="IPR018000">
    <property type="entry name" value="Neurotransmitter_ion_chnl_CS"/>
</dbReference>
<proteinExistence type="inferred from homology"/>
<dbReference type="EMBL" id="CATQJA010002665">
    <property type="protein sequence ID" value="CAJ0583608.1"/>
    <property type="molecule type" value="Genomic_DNA"/>
</dbReference>
<comment type="caution">
    <text evidence="9">Lacks conserved residue(s) required for the propagation of feature annotation.</text>
</comment>
<dbReference type="PRINTS" id="PR00252">
    <property type="entry name" value="NRIONCHANNEL"/>
</dbReference>
<evidence type="ECO:0000256" key="9">
    <source>
        <dbReference type="RuleBase" id="RU000687"/>
    </source>
</evidence>
<dbReference type="InterPro" id="IPR036734">
    <property type="entry name" value="Neur_chan_lig-bd_sf"/>
</dbReference>
<evidence type="ECO:0000256" key="10">
    <source>
        <dbReference type="SAM" id="MobiDB-lite"/>
    </source>
</evidence>
<dbReference type="Pfam" id="PF02932">
    <property type="entry name" value="Neur_chan_memb"/>
    <property type="match status" value="1"/>
</dbReference>
<feature type="transmembrane region" description="Helical" evidence="9">
    <location>
        <begin position="228"/>
        <end position="251"/>
    </location>
</feature>
<dbReference type="GO" id="GO:0004888">
    <property type="term" value="F:transmembrane signaling receptor activity"/>
    <property type="evidence" value="ECO:0007669"/>
    <property type="project" value="InterPro"/>
</dbReference>
<evidence type="ECO:0000256" key="2">
    <source>
        <dbReference type="ARBA" id="ARBA00004141"/>
    </source>
</evidence>
<dbReference type="Pfam" id="PF09005">
    <property type="entry name" value="FUBP_C"/>
    <property type="match status" value="1"/>
</dbReference>
<evidence type="ECO:0000256" key="3">
    <source>
        <dbReference type="ARBA" id="ARBA00022692"/>
    </source>
</evidence>
<feature type="domain" description="K Homology" evidence="11">
    <location>
        <begin position="453"/>
        <end position="523"/>
    </location>
</feature>
<dbReference type="InterPro" id="IPR038050">
    <property type="entry name" value="Neuro_actylchol_rec"/>
</dbReference>
<dbReference type="Gene3D" id="2.70.170.10">
    <property type="entry name" value="Neurotransmitter-gated ion-channel ligand-binding domain"/>
    <property type="match status" value="1"/>
</dbReference>
<dbReference type="Gene3D" id="3.30.1370.10">
    <property type="entry name" value="K Homology domain, type 1"/>
    <property type="match status" value="4"/>
</dbReference>
<reference evidence="12" key="1">
    <citation type="submission" date="2023-06" db="EMBL/GenBank/DDBJ databases">
        <authorList>
            <person name="Delattre M."/>
        </authorList>
    </citation>
    <scope>NUCLEOTIDE SEQUENCE</scope>
    <source>
        <strain evidence="12">AF72</strain>
    </source>
</reference>
<evidence type="ECO:0000313" key="13">
    <source>
        <dbReference type="Proteomes" id="UP001177023"/>
    </source>
</evidence>
<feature type="region of interest" description="Disordered" evidence="10">
    <location>
        <begin position="938"/>
        <end position="993"/>
    </location>
</feature>
<evidence type="ECO:0000256" key="7">
    <source>
        <dbReference type="ARBA" id="ARBA00023242"/>
    </source>
</evidence>
<feature type="domain" description="K Homology" evidence="11">
    <location>
        <begin position="629"/>
        <end position="700"/>
    </location>
</feature>
<keyword evidence="7" id="KW-0539">Nucleus</keyword>
<dbReference type="SUPFAM" id="SSF63712">
    <property type="entry name" value="Nicotinic receptor ligand binding domain-like"/>
    <property type="match status" value="1"/>
</dbReference>
<feature type="transmembrane region" description="Helical" evidence="9">
    <location>
        <begin position="293"/>
        <end position="318"/>
    </location>
</feature>
<keyword evidence="4" id="KW-0677">Repeat</keyword>
<evidence type="ECO:0000256" key="8">
    <source>
        <dbReference type="PROSITE-ProRule" id="PRU00117"/>
    </source>
</evidence>
<dbReference type="InterPro" id="IPR006202">
    <property type="entry name" value="Neur_chan_lig-bd"/>
</dbReference>
<dbReference type="Proteomes" id="UP001177023">
    <property type="component" value="Unassembled WGS sequence"/>
</dbReference>
<comment type="subcellular location">
    <subcellularLocation>
        <location evidence="2">Membrane</location>
        <topology evidence="2">Multi-pass membrane protein</topology>
    </subcellularLocation>
    <subcellularLocation>
        <location evidence="1">Nucleus</location>
    </subcellularLocation>
</comment>
<protein>
    <recommendedName>
        <fullName evidence="11">K Homology domain-containing protein</fullName>
    </recommendedName>
</protein>
<dbReference type="InterPro" id="IPR036719">
    <property type="entry name" value="Neuro-gated_channel_TM_sf"/>
</dbReference>
<dbReference type="FunFam" id="2.70.170.10:FF:000028">
    <property type="entry name" value="AcetylCholine Receptor"/>
    <property type="match status" value="1"/>
</dbReference>
<dbReference type="PANTHER" id="PTHR10288">
    <property type="entry name" value="KH DOMAIN CONTAINING RNA BINDING PROTEIN"/>
    <property type="match status" value="1"/>
</dbReference>
<dbReference type="CDD" id="cd19051">
    <property type="entry name" value="LGIC_TM_cation"/>
    <property type="match status" value="1"/>
</dbReference>
<keyword evidence="3 9" id="KW-0812">Transmembrane</keyword>
<keyword evidence="6 9" id="KW-0472">Membrane</keyword>
<feature type="chain" id="PRO_5041480563" description="K Homology domain-containing protein" evidence="9">
    <location>
        <begin position="20"/>
        <end position="993"/>
    </location>
</feature>
<feature type="region of interest" description="Disordered" evidence="10">
    <location>
        <begin position="391"/>
        <end position="412"/>
    </location>
</feature>
<dbReference type="GO" id="GO:0005634">
    <property type="term" value="C:nucleus"/>
    <property type="evidence" value="ECO:0007669"/>
    <property type="project" value="UniProtKB-SubCell"/>
</dbReference>
<keyword evidence="5 9" id="KW-1133">Transmembrane helix</keyword>
<dbReference type="SUPFAM" id="SSF54791">
    <property type="entry name" value="Eukaryotic type KH-domain (KH-domain type I)"/>
    <property type="match status" value="4"/>
</dbReference>
<evidence type="ECO:0000259" key="11">
    <source>
        <dbReference type="SMART" id="SM00322"/>
    </source>
</evidence>
<dbReference type="SUPFAM" id="SSF90112">
    <property type="entry name" value="Neurotransmitter-gated ion-channel transmembrane pore"/>
    <property type="match status" value="1"/>
</dbReference>
<evidence type="ECO:0000256" key="5">
    <source>
        <dbReference type="ARBA" id="ARBA00022989"/>
    </source>
</evidence>
<keyword evidence="9" id="KW-0407">Ion channel</keyword>
<dbReference type="GO" id="GO:0016020">
    <property type="term" value="C:membrane"/>
    <property type="evidence" value="ECO:0007669"/>
    <property type="project" value="UniProtKB-SubCell"/>
</dbReference>
<feature type="region of interest" description="Disordered" evidence="10">
    <location>
        <begin position="877"/>
        <end position="909"/>
    </location>
</feature>
<dbReference type="InterPro" id="IPR036612">
    <property type="entry name" value="KH_dom_type_1_sf"/>
</dbReference>
<dbReference type="InterPro" id="IPR006029">
    <property type="entry name" value="Neurotrans-gated_channel_TM"/>
</dbReference>
<keyword evidence="13" id="KW-1185">Reference proteome</keyword>
<dbReference type="InterPro" id="IPR015096">
    <property type="entry name" value="FUBP_C"/>
</dbReference>
<keyword evidence="8" id="KW-0694">RNA-binding</keyword>
<name>A0AA36G8A8_9BILA</name>
<feature type="compositionally biased region" description="Low complexity" evidence="10">
    <location>
        <begin position="877"/>
        <end position="900"/>
    </location>
</feature>
<keyword evidence="9" id="KW-0406">Ion transport</keyword>
<dbReference type="GO" id="GO:0006355">
    <property type="term" value="P:regulation of DNA-templated transcription"/>
    <property type="evidence" value="ECO:0007669"/>
    <property type="project" value="InterPro"/>
</dbReference>
<dbReference type="CDD" id="cd22399">
    <property type="entry name" value="KH-I_FUBP_rpt4"/>
    <property type="match status" value="1"/>
</dbReference>
<sequence>MDTLPFALLLFLLFSAVSASHYVPSTSTLLTTFLERKHISAAPPDGLIIVKYEMELVHILAVDELRQTIRVLVYVTQEWTDSSLSWNPANFSGQEMTWLPVGSVWIPDTIVFNMLDHADLLQHVRIPVKINYTGKVVYTYPAIYNVMCTLGIQDFPFDDQACVLRVASWGYDKGKLLLNASHKPVLEHYLCNEEWALTSVGITDTTYEHEGTVVSEVEYTINIRRKPLFYMISLVLPSAIICGLSIAGLFARFSTREERQEKFTLGVTAILTMAVLSLVVAEKVPHSSEEVPLMVVYFHFNIIIVTVATICTSTVMGIEFRGITHPGPPSEWLLRIFLISRHQDREETDDETQGTSCAVEPDEATMALKKNFEDSELWKILSRRYGSARLAGGDHQKRRPLDTDEDDYSPEKKKCNMEMGLGMMPMNIGAAGMGAPAPFGMAQAMPGNINMNENVVEVISVPDNTVGLVIGRGGEQISAIQSQSGARVQMSPDSEGTGQRQCTIQGAKMSVERAKQLIYEVISRAGNRPPPNQVVQAPGPGSITVELLIPANKCGLVIGKQGDTIRQLQEQSGAKMMMIQDNQEVTGQAKPLRIMGDPDKVELAKNLVENIIAGGPEGMASSRLYGTEATARGEVIVPRASVGMIIGKGGEMIKRLGMETGTKIQFKPDDDQTTPDRTAIISGTRDQIDKATQLITELVQKSMGGGSTDTFFMHVPANKTGLVIGKGGETIKLINNESGAHCELSRDPPPNANEKVFIIKGTPYQIHHAQHIIRIKVGDIAPGTPVPTFSGPGAPVVQTQMAYGQQPGFNGAATQFAQPMAGNNWNGNFNQRAQQPMANGWQQQQYFDANQQSAAQAQAAPYAQMTMASNPYVQQQQYAAPGTTPAAQPQAQPQGSAQPAINPSTGQPDYSAQWAEYYRQMGMPEQAAAIENQLKQTVAGQGHPGQAQAQPQAVNPQQFGGYQQPGGVPAAPGTTVQSFAGGQPQQYAYSQPY</sequence>
<dbReference type="CDD" id="cd18989">
    <property type="entry name" value="LGIC_ECD_cation"/>
    <property type="match status" value="1"/>
</dbReference>
<dbReference type="GO" id="GO:0003723">
    <property type="term" value="F:RNA binding"/>
    <property type="evidence" value="ECO:0007669"/>
    <property type="project" value="UniProtKB-UniRule"/>
</dbReference>
<dbReference type="PROSITE" id="PS50084">
    <property type="entry name" value="KH_TYPE_1"/>
    <property type="match status" value="4"/>
</dbReference>